<dbReference type="EMBL" id="LXQA010026153">
    <property type="protein sequence ID" value="MCH93955.1"/>
    <property type="molecule type" value="Genomic_DNA"/>
</dbReference>
<name>A0A392N482_9FABA</name>
<evidence type="ECO:0000313" key="3">
    <source>
        <dbReference type="Proteomes" id="UP000265520"/>
    </source>
</evidence>
<evidence type="ECO:0000313" key="2">
    <source>
        <dbReference type="EMBL" id="MCH93955.1"/>
    </source>
</evidence>
<organism evidence="2 3">
    <name type="scientific">Trifolium medium</name>
    <dbReference type="NCBI Taxonomy" id="97028"/>
    <lineage>
        <taxon>Eukaryota</taxon>
        <taxon>Viridiplantae</taxon>
        <taxon>Streptophyta</taxon>
        <taxon>Embryophyta</taxon>
        <taxon>Tracheophyta</taxon>
        <taxon>Spermatophyta</taxon>
        <taxon>Magnoliopsida</taxon>
        <taxon>eudicotyledons</taxon>
        <taxon>Gunneridae</taxon>
        <taxon>Pentapetalae</taxon>
        <taxon>rosids</taxon>
        <taxon>fabids</taxon>
        <taxon>Fabales</taxon>
        <taxon>Fabaceae</taxon>
        <taxon>Papilionoideae</taxon>
        <taxon>50 kb inversion clade</taxon>
        <taxon>NPAAA clade</taxon>
        <taxon>Hologalegina</taxon>
        <taxon>IRL clade</taxon>
        <taxon>Trifolieae</taxon>
        <taxon>Trifolium</taxon>
    </lineage>
</organism>
<proteinExistence type="predicted"/>
<comment type="caution">
    <text evidence="2">The sequence shown here is derived from an EMBL/GenBank/DDBJ whole genome shotgun (WGS) entry which is preliminary data.</text>
</comment>
<feature type="region of interest" description="Disordered" evidence="1">
    <location>
        <begin position="37"/>
        <end position="81"/>
    </location>
</feature>
<evidence type="ECO:0000256" key="1">
    <source>
        <dbReference type="SAM" id="MobiDB-lite"/>
    </source>
</evidence>
<feature type="compositionally biased region" description="Basic and acidic residues" evidence="1">
    <location>
        <begin position="56"/>
        <end position="81"/>
    </location>
</feature>
<accession>A0A392N482</accession>
<keyword evidence="3" id="KW-1185">Reference proteome</keyword>
<reference evidence="2 3" key="1">
    <citation type="journal article" date="2018" name="Front. Plant Sci.">
        <title>Red Clover (Trifolium pratense) and Zigzag Clover (T. medium) - A Picture of Genomic Similarities and Differences.</title>
        <authorList>
            <person name="Dluhosova J."/>
            <person name="Istvanek J."/>
            <person name="Nedelnik J."/>
            <person name="Repkova J."/>
        </authorList>
    </citation>
    <scope>NUCLEOTIDE SEQUENCE [LARGE SCALE GENOMIC DNA]</scope>
    <source>
        <strain evidence="3">cv. 10/8</strain>
        <tissue evidence="2">Leaf</tissue>
    </source>
</reference>
<dbReference type="AlphaFoldDB" id="A0A392N482"/>
<dbReference type="Proteomes" id="UP000265520">
    <property type="component" value="Unassembled WGS sequence"/>
</dbReference>
<protein>
    <submittedName>
        <fullName evidence="2">Uncharacterized protein</fullName>
    </submittedName>
</protein>
<sequence length="81" mass="9318">MSLNQKGEALMLAKMRKENQKYIDEAKASWKTWKNPKCETNIDTPVATTDMGPGDELEKISGEKRKHEPEKIIGEKKKKEE</sequence>